<evidence type="ECO:0008006" key="4">
    <source>
        <dbReference type="Google" id="ProtNLM"/>
    </source>
</evidence>
<keyword evidence="1" id="KW-0808">Transferase</keyword>
<dbReference type="STRING" id="676599.ARC20_13445"/>
<keyword evidence="3" id="KW-1185">Reference proteome</keyword>
<proteinExistence type="predicted"/>
<dbReference type="Pfam" id="PF13469">
    <property type="entry name" value="Sulfotransfer_3"/>
    <property type="match status" value="1"/>
</dbReference>
<dbReference type="Gene3D" id="3.40.50.300">
    <property type="entry name" value="P-loop containing nucleotide triphosphate hydrolases"/>
    <property type="match status" value="1"/>
</dbReference>
<dbReference type="Proteomes" id="UP000051802">
    <property type="component" value="Unassembled WGS sequence"/>
</dbReference>
<dbReference type="SUPFAM" id="SSF52540">
    <property type="entry name" value="P-loop containing nucleoside triphosphate hydrolases"/>
    <property type="match status" value="1"/>
</dbReference>
<dbReference type="EMBL" id="LLXU01000103">
    <property type="protein sequence ID" value="KRG39866.1"/>
    <property type="molecule type" value="Genomic_DNA"/>
</dbReference>
<comment type="caution">
    <text evidence="2">The sequence shown here is derived from an EMBL/GenBank/DDBJ whole genome shotgun (WGS) entry which is preliminary data.</text>
</comment>
<accession>A0A0R0ACJ1</accession>
<dbReference type="GO" id="GO:0008476">
    <property type="term" value="F:protein-tyrosine sulfotransferase activity"/>
    <property type="evidence" value="ECO:0007669"/>
    <property type="project" value="InterPro"/>
</dbReference>
<sequence length="521" mass="58217">MNMAAGTQIATLVAQAEQFAAQGDFARAIACHQRILDIAPGRVDSFLQLSYLYSLAGHHRGAEAWMQHAQASPQATPQQLAAMIPRLRTFNDIPALRSVLARLGPPARMPVPALITAASHLTYANLPEEAIAYLDEAKRADPDYPPTLLARAQVLMYLGRFDEAEQDVVRSQRRAPEIAQGYWLRAALKRQTAERNGAQAIRRELARAGRSAADQALLEFALHKTLDDLHEYDDAWAALMRGCAHKRATLDYDDAQNQRLFDALHAMPALPRADVVHEGARPLFIVGMHRSGTTLLEQMLCGSEDVKGIGELYDFTSAMRHATDHHCRGVVDEEIVRRAPDADMAAAGERYLRSTAWRLAGERCFTDKLPSNFLNIGFIAAALPQARILHMVRDPVETCFSNLRELFSEANPYSYDMHELADYHQRYQRLMAHWHAQFPGRILDVSYARLLREPEAVMREVADFCGVAYSPQMLHSEGRQRGVVTASAVQVRARPSVSERPKWSPYAASLAPLIEQLQRGN</sequence>
<dbReference type="PANTHER" id="PTHR12788">
    <property type="entry name" value="PROTEIN-TYROSINE SULFOTRANSFERASE 2"/>
    <property type="match status" value="1"/>
</dbReference>
<dbReference type="Gene3D" id="1.25.40.10">
    <property type="entry name" value="Tetratricopeptide repeat domain"/>
    <property type="match status" value="2"/>
</dbReference>
<gene>
    <name evidence="2" type="ORF">ARC20_13445</name>
</gene>
<dbReference type="InterPro" id="IPR011990">
    <property type="entry name" value="TPR-like_helical_dom_sf"/>
</dbReference>
<dbReference type="PANTHER" id="PTHR12788:SF10">
    <property type="entry name" value="PROTEIN-TYROSINE SULFOTRANSFERASE"/>
    <property type="match status" value="1"/>
</dbReference>
<organism evidence="2 3">
    <name type="scientific">Stenotrophomonas panacihumi</name>
    <dbReference type="NCBI Taxonomy" id="676599"/>
    <lineage>
        <taxon>Bacteria</taxon>
        <taxon>Pseudomonadati</taxon>
        <taxon>Pseudomonadota</taxon>
        <taxon>Gammaproteobacteria</taxon>
        <taxon>Lysobacterales</taxon>
        <taxon>Lysobacteraceae</taxon>
        <taxon>Stenotrophomonas</taxon>
    </lineage>
</organism>
<dbReference type="InterPro" id="IPR019734">
    <property type="entry name" value="TPR_rpt"/>
</dbReference>
<dbReference type="RefSeq" id="WP_057648003.1">
    <property type="nucleotide sequence ID" value="NZ_LLXU01000103.1"/>
</dbReference>
<dbReference type="AlphaFoldDB" id="A0A0R0ACJ1"/>
<dbReference type="InterPro" id="IPR026634">
    <property type="entry name" value="TPST-like"/>
</dbReference>
<protein>
    <recommendedName>
        <fullName evidence="4">Sulfotransferase</fullName>
    </recommendedName>
</protein>
<name>A0A0R0ACJ1_9GAMM</name>
<evidence type="ECO:0000256" key="1">
    <source>
        <dbReference type="ARBA" id="ARBA00022679"/>
    </source>
</evidence>
<reference evidence="2 3" key="1">
    <citation type="submission" date="2015-10" db="EMBL/GenBank/DDBJ databases">
        <title>Genome sequencing and analysis of members of genus Stenotrophomonas.</title>
        <authorList>
            <person name="Patil P.P."/>
            <person name="Midha S."/>
            <person name="Patil P.B."/>
        </authorList>
    </citation>
    <scope>NUCLEOTIDE SEQUENCE [LARGE SCALE GENOMIC DNA]</scope>
    <source>
        <strain evidence="2 3">JCM 16536</strain>
    </source>
</reference>
<evidence type="ECO:0000313" key="2">
    <source>
        <dbReference type="EMBL" id="KRG39866.1"/>
    </source>
</evidence>
<dbReference type="OrthoDB" id="9766687at2"/>
<evidence type="ECO:0000313" key="3">
    <source>
        <dbReference type="Proteomes" id="UP000051802"/>
    </source>
</evidence>
<dbReference type="SUPFAM" id="SSF48452">
    <property type="entry name" value="TPR-like"/>
    <property type="match status" value="1"/>
</dbReference>
<dbReference type="SMART" id="SM00028">
    <property type="entry name" value="TPR"/>
    <property type="match status" value="3"/>
</dbReference>
<dbReference type="InterPro" id="IPR027417">
    <property type="entry name" value="P-loop_NTPase"/>
</dbReference>